<evidence type="ECO:0000256" key="4">
    <source>
        <dbReference type="ARBA" id="ARBA00023136"/>
    </source>
</evidence>
<feature type="transmembrane region" description="Helical" evidence="6">
    <location>
        <begin position="124"/>
        <end position="151"/>
    </location>
</feature>
<feature type="transmembrane region" description="Helical" evidence="6">
    <location>
        <begin position="163"/>
        <end position="185"/>
    </location>
</feature>
<feature type="transmembrane region" description="Helical" evidence="6">
    <location>
        <begin position="235"/>
        <end position="255"/>
    </location>
</feature>
<feature type="transmembrane region" description="Helical" evidence="6">
    <location>
        <begin position="367"/>
        <end position="388"/>
    </location>
</feature>
<reference evidence="8 9" key="1">
    <citation type="submission" date="2020-04" db="EMBL/GenBank/DDBJ databases">
        <title>MicrobeNet Type strains.</title>
        <authorList>
            <person name="Nicholson A.C."/>
        </authorList>
    </citation>
    <scope>NUCLEOTIDE SEQUENCE [LARGE SCALE GENOMIC DNA]</scope>
    <source>
        <strain evidence="8 9">ATCC BAA-14</strain>
    </source>
</reference>
<dbReference type="AlphaFoldDB" id="A0A846WRN2"/>
<feature type="compositionally biased region" description="Polar residues" evidence="5">
    <location>
        <begin position="1"/>
        <end position="10"/>
    </location>
</feature>
<comment type="subcellular location">
    <subcellularLocation>
        <location evidence="1">Membrane</location>
        <topology evidence="1">Multi-pass membrane protein</topology>
    </subcellularLocation>
</comment>
<gene>
    <name evidence="8" type="ORF">HGA05_22430</name>
</gene>
<feature type="transmembrane region" description="Helical" evidence="6">
    <location>
        <begin position="276"/>
        <end position="296"/>
    </location>
</feature>
<evidence type="ECO:0000256" key="1">
    <source>
        <dbReference type="ARBA" id="ARBA00004141"/>
    </source>
</evidence>
<protein>
    <submittedName>
        <fullName evidence="8">APC family permease</fullName>
    </submittedName>
</protein>
<feature type="domain" description="Amino acid permease/ SLC12A" evidence="7">
    <location>
        <begin position="71"/>
        <end position="447"/>
    </location>
</feature>
<dbReference type="PANTHER" id="PTHR42770:SF7">
    <property type="entry name" value="MEMBRANE PROTEIN"/>
    <property type="match status" value="1"/>
</dbReference>
<evidence type="ECO:0000256" key="2">
    <source>
        <dbReference type="ARBA" id="ARBA00022692"/>
    </source>
</evidence>
<feature type="transmembrane region" description="Helical" evidence="6">
    <location>
        <begin position="432"/>
        <end position="453"/>
    </location>
</feature>
<keyword evidence="4 6" id="KW-0472">Membrane</keyword>
<dbReference type="Gene3D" id="1.20.1740.10">
    <property type="entry name" value="Amino acid/polyamine transporter I"/>
    <property type="match status" value="1"/>
</dbReference>
<evidence type="ECO:0000313" key="8">
    <source>
        <dbReference type="EMBL" id="NKY04328.1"/>
    </source>
</evidence>
<feature type="transmembrane region" description="Helical" evidence="6">
    <location>
        <begin position="459"/>
        <end position="481"/>
    </location>
</feature>
<comment type="caution">
    <text evidence="8">The sequence shown here is derived from an EMBL/GenBank/DDBJ whole genome shotgun (WGS) entry which is preliminary data.</text>
</comment>
<organism evidence="8 9">
    <name type="scientific">Gordonia polyisoprenivorans</name>
    <dbReference type="NCBI Taxonomy" id="84595"/>
    <lineage>
        <taxon>Bacteria</taxon>
        <taxon>Bacillati</taxon>
        <taxon>Actinomycetota</taxon>
        <taxon>Actinomycetes</taxon>
        <taxon>Mycobacteriales</taxon>
        <taxon>Gordoniaceae</taxon>
        <taxon>Gordonia</taxon>
    </lineage>
</organism>
<evidence type="ECO:0000313" key="9">
    <source>
        <dbReference type="Proteomes" id="UP000563898"/>
    </source>
</evidence>
<feature type="region of interest" description="Disordered" evidence="5">
    <location>
        <begin position="1"/>
        <end position="34"/>
    </location>
</feature>
<accession>A0A846WRN2</accession>
<evidence type="ECO:0000256" key="5">
    <source>
        <dbReference type="SAM" id="MobiDB-lite"/>
    </source>
</evidence>
<dbReference type="RefSeq" id="WP_006369967.1">
    <property type="nucleotide sequence ID" value="NZ_JAAXPC010000017.1"/>
</dbReference>
<feature type="transmembrane region" description="Helical" evidence="6">
    <location>
        <begin position="400"/>
        <end position="420"/>
    </location>
</feature>
<evidence type="ECO:0000256" key="3">
    <source>
        <dbReference type="ARBA" id="ARBA00022989"/>
    </source>
</evidence>
<evidence type="ECO:0000256" key="6">
    <source>
        <dbReference type="SAM" id="Phobius"/>
    </source>
</evidence>
<keyword evidence="2 6" id="KW-0812">Transmembrane</keyword>
<dbReference type="GO" id="GO:0055085">
    <property type="term" value="P:transmembrane transport"/>
    <property type="evidence" value="ECO:0007669"/>
    <property type="project" value="InterPro"/>
</dbReference>
<dbReference type="InterPro" id="IPR004841">
    <property type="entry name" value="AA-permease/SLC12A_dom"/>
</dbReference>
<feature type="transmembrane region" description="Helical" evidence="6">
    <location>
        <begin position="51"/>
        <end position="76"/>
    </location>
</feature>
<dbReference type="EMBL" id="JAAXPC010000017">
    <property type="protein sequence ID" value="NKY04328.1"/>
    <property type="molecule type" value="Genomic_DNA"/>
</dbReference>
<dbReference type="GO" id="GO:0016020">
    <property type="term" value="C:membrane"/>
    <property type="evidence" value="ECO:0007669"/>
    <property type="project" value="UniProtKB-SubCell"/>
</dbReference>
<dbReference type="PANTHER" id="PTHR42770">
    <property type="entry name" value="AMINO ACID TRANSPORTER-RELATED"/>
    <property type="match status" value="1"/>
</dbReference>
<sequence length="508" mass="52151">MKTTRGNALSATVEGAMSSSISRRRATGSPLVADESPVRGLTRRQLPFIPVFAQSVAAIAPAGTSAVTPLFVIAAISGSGGVLAFAAAAVVIMLVAACIRPMAQRLAVVGGLYSYVAQGFGPRVALPTAWSAILGYGSVSMAGLLAVGLYLSHIAVSLGVAAAPSVIAMCVIVVASAAVMTVLMVRGVKVSATAILGIEIVAVVIMVGLMLWLGITHRGAGYSAAFTSHIDPGSMGLNIVVAVSAFVGFESATTLSAEARRPFRSVPRTLMWTPPAAAVIYLLAVTSQSVAMAGAPERIRESPTPLAALFLSEGTRVASVILDLGIATSFFACALASVNALVRVLFTLGREQVVPAGFGRAHRRFHTPAFATVCAMGAVVAGPLIFLWCGGNPQTGIRDFLTLSALGYMGSYLTACLAAPAMLRRIGEASRAITVLGAVTATILVVLLVTGFTTDVGSGRVLCAIYVISMIVVVVAVAVVARCAPTRFGRVGVFDATSRDDILTVTLR</sequence>
<name>A0A846WRN2_9ACTN</name>
<proteinExistence type="predicted"/>
<dbReference type="Proteomes" id="UP000563898">
    <property type="component" value="Unassembled WGS sequence"/>
</dbReference>
<evidence type="ECO:0000259" key="7">
    <source>
        <dbReference type="Pfam" id="PF00324"/>
    </source>
</evidence>
<keyword evidence="3 6" id="KW-1133">Transmembrane helix</keyword>
<feature type="transmembrane region" description="Helical" evidence="6">
    <location>
        <begin position="316"/>
        <end position="346"/>
    </location>
</feature>
<feature type="transmembrane region" description="Helical" evidence="6">
    <location>
        <begin position="192"/>
        <end position="215"/>
    </location>
</feature>
<dbReference type="PIRSF" id="PIRSF006060">
    <property type="entry name" value="AA_transporter"/>
    <property type="match status" value="1"/>
</dbReference>
<dbReference type="Pfam" id="PF00324">
    <property type="entry name" value="AA_permease"/>
    <property type="match status" value="1"/>
</dbReference>
<feature type="transmembrane region" description="Helical" evidence="6">
    <location>
        <begin position="82"/>
        <end position="103"/>
    </location>
</feature>
<dbReference type="InterPro" id="IPR050367">
    <property type="entry name" value="APC_superfamily"/>
</dbReference>